<dbReference type="Pfam" id="PF12900">
    <property type="entry name" value="Pyridox_ox_2"/>
    <property type="match status" value="1"/>
</dbReference>
<evidence type="ECO:0000313" key="2">
    <source>
        <dbReference type="Proteomes" id="UP000628840"/>
    </source>
</evidence>
<organism evidence="1 2">
    <name type="scientific">Halarchaeum grantii</name>
    <dbReference type="NCBI Taxonomy" id="1193105"/>
    <lineage>
        <taxon>Archaea</taxon>
        <taxon>Methanobacteriati</taxon>
        <taxon>Methanobacteriota</taxon>
        <taxon>Stenosarchaea group</taxon>
        <taxon>Halobacteria</taxon>
        <taxon>Halobacteriales</taxon>
        <taxon>Halobacteriaceae</taxon>
    </lineage>
</organism>
<evidence type="ECO:0000313" key="1">
    <source>
        <dbReference type="EMBL" id="GGL37849.1"/>
    </source>
</evidence>
<dbReference type="EMBL" id="BMPF01000003">
    <property type="protein sequence ID" value="GGL37849.1"/>
    <property type="molecule type" value="Genomic_DNA"/>
</dbReference>
<dbReference type="AlphaFoldDB" id="A0A830FBJ2"/>
<sequence length="152" mass="16898">MVLAEETAMSEGETDAFLGEMETGVLSLAKTDEPYAIPVSYGYDADERTVYLRLVSTPESEKRQFLASAPRARLVVYEEADGGTTYRSAVAAGTLEEIDPSTLSPEQITQYGRAKRPLFEIWGGSKRDLDIQLYALKPDELSGRHTEIDREE</sequence>
<keyword evidence="2" id="KW-1185">Reference proteome</keyword>
<protein>
    <submittedName>
        <fullName evidence="1">Pyridoxamine 5'-phosphate oxidase</fullName>
    </submittedName>
</protein>
<gene>
    <name evidence="1" type="ORF">GCM10009037_21820</name>
</gene>
<dbReference type="Proteomes" id="UP000628840">
    <property type="component" value="Unassembled WGS sequence"/>
</dbReference>
<reference evidence="1 2" key="1">
    <citation type="journal article" date="2019" name="Int. J. Syst. Evol. Microbiol.">
        <title>The Global Catalogue of Microorganisms (GCM) 10K type strain sequencing project: providing services to taxonomists for standard genome sequencing and annotation.</title>
        <authorList>
            <consortium name="The Broad Institute Genomics Platform"/>
            <consortium name="The Broad Institute Genome Sequencing Center for Infectious Disease"/>
            <person name="Wu L."/>
            <person name="Ma J."/>
        </authorList>
    </citation>
    <scope>NUCLEOTIDE SEQUENCE [LARGE SCALE GENOMIC DNA]</scope>
    <source>
        <strain evidence="1 2">JCM 19585</strain>
    </source>
</reference>
<accession>A0A830FBJ2</accession>
<dbReference type="OrthoDB" id="953at2157"/>
<dbReference type="InterPro" id="IPR012349">
    <property type="entry name" value="Split_barrel_FMN-bd"/>
</dbReference>
<dbReference type="Gene3D" id="2.30.110.10">
    <property type="entry name" value="Electron Transport, Fmn-binding Protein, Chain A"/>
    <property type="match status" value="1"/>
</dbReference>
<dbReference type="InterPro" id="IPR024747">
    <property type="entry name" value="Pyridox_Oxase-rel"/>
</dbReference>
<dbReference type="RefSeq" id="WP_188883783.1">
    <property type="nucleotide sequence ID" value="NZ_BMPF01000003.1"/>
</dbReference>
<name>A0A830FBJ2_9EURY</name>
<dbReference type="SUPFAM" id="SSF50475">
    <property type="entry name" value="FMN-binding split barrel"/>
    <property type="match status" value="1"/>
</dbReference>
<proteinExistence type="predicted"/>
<comment type="caution">
    <text evidence="1">The sequence shown here is derived from an EMBL/GenBank/DDBJ whole genome shotgun (WGS) entry which is preliminary data.</text>
</comment>